<dbReference type="InterPro" id="IPR053720">
    <property type="entry name" value="Psm_Assembly_Chaperone"/>
</dbReference>
<name>A0A8B8CNG9_CRAVI</name>
<sequence length="126" mass="13900">MAAPTIPEGGFPLKSKQTAVDVNGEATEVFCCHYEDYDFIIATQLNKMGTMVEVTRDLVLQEMSAARPSYTTRVLLGVDEPLTHVIAKNLLSKLDTTKKILLSFSLKDNSPNVIQKLSDVIKTVVE</sequence>
<dbReference type="PANTHER" id="PTHR31051:SF1">
    <property type="entry name" value="PROTEASOME ASSEMBLY CHAPERONE 3"/>
    <property type="match status" value="1"/>
</dbReference>
<keyword evidence="1" id="KW-1185">Reference proteome</keyword>
<proteinExistence type="predicted"/>
<dbReference type="Gene3D" id="3.30.230.90">
    <property type="match status" value="1"/>
</dbReference>
<dbReference type="PANTHER" id="PTHR31051">
    <property type="entry name" value="PROTEASOME ASSEMBLY CHAPERONE 3"/>
    <property type="match status" value="1"/>
</dbReference>
<accession>A0A8B8CNG9</accession>
<dbReference type="Proteomes" id="UP000694844">
    <property type="component" value="Chromosome 2"/>
</dbReference>
<dbReference type="AlphaFoldDB" id="A0A8B8CNG9"/>
<evidence type="ECO:0000313" key="2">
    <source>
        <dbReference type="RefSeq" id="XP_022317325.1"/>
    </source>
</evidence>
<organism evidence="1 2">
    <name type="scientific">Crassostrea virginica</name>
    <name type="common">Eastern oyster</name>
    <dbReference type="NCBI Taxonomy" id="6565"/>
    <lineage>
        <taxon>Eukaryota</taxon>
        <taxon>Metazoa</taxon>
        <taxon>Spiralia</taxon>
        <taxon>Lophotrochozoa</taxon>
        <taxon>Mollusca</taxon>
        <taxon>Bivalvia</taxon>
        <taxon>Autobranchia</taxon>
        <taxon>Pteriomorphia</taxon>
        <taxon>Ostreida</taxon>
        <taxon>Ostreoidea</taxon>
        <taxon>Ostreidae</taxon>
        <taxon>Crassostrea</taxon>
    </lineage>
</organism>
<dbReference type="RefSeq" id="XP_022317325.1">
    <property type="nucleotide sequence ID" value="XM_022461617.1"/>
</dbReference>
<dbReference type="OrthoDB" id="5839at2759"/>
<dbReference type="GeneID" id="111120697"/>
<evidence type="ECO:0000313" key="1">
    <source>
        <dbReference type="Proteomes" id="UP000694844"/>
    </source>
</evidence>
<protein>
    <submittedName>
        <fullName evidence="2">Proteasome assembly chaperone 3-like</fullName>
    </submittedName>
</protein>
<dbReference type="GO" id="GO:0043248">
    <property type="term" value="P:proteasome assembly"/>
    <property type="evidence" value="ECO:0007669"/>
    <property type="project" value="InterPro"/>
</dbReference>
<dbReference type="InterPro" id="IPR018788">
    <property type="entry name" value="Proteasome_assmbl_chp_3"/>
</dbReference>
<reference evidence="2" key="1">
    <citation type="submission" date="2025-08" db="UniProtKB">
        <authorList>
            <consortium name="RefSeq"/>
        </authorList>
    </citation>
    <scope>IDENTIFICATION</scope>
    <source>
        <tissue evidence="2">Whole sample</tissue>
    </source>
</reference>
<gene>
    <name evidence="2" type="primary">LOC111120697</name>
</gene>
<dbReference type="Pfam" id="PF10178">
    <property type="entry name" value="PAC3"/>
    <property type="match status" value="1"/>
</dbReference>
<dbReference type="KEGG" id="cvn:111120697"/>